<evidence type="ECO:0000313" key="3">
    <source>
        <dbReference type="Proteomes" id="UP001149165"/>
    </source>
</evidence>
<reference evidence="2" key="2">
    <citation type="journal article" date="2023" name="IMA Fungus">
        <title>Comparative genomic study of the Penicillium genus elucidates a diverse pangenome and 15 lateral gene transfer events.</title>
        <authorList>
            <person name="Petersen C."/>
            <person name="Sorensen T."/>
            <person name="Nielsen M.R."/>
            <person name="Sondergaard T.E."/>
            <person name="Sorensen J.L."/>
            <person name="Fitzpatrick D.A."/>
            <person name="Frisvad J.C."/>
            <person name="Nielsen K.L."/>
        </authorList>
    </citation>
    <scope>NUCLEOTIDE SEQUENCE</scope>
    <source>
        <strain evidence="2">IBT 30069</strain>
    </source>
</reference>
<feature type="compositionally biased region" description="Low complexity" evidence="1">
    <location>
        <begin position="1"/>
        <end position="16"/>
    </location>
</feature>
<feature type="compositionally biased region" description="Low complexity" evidence="1">
    <location>
        <begin position="660"/>
        <end position="676"/>
    </location>
</feature>
<feature type="region of interest" description="Disordered" evidence="1">
    <location>
        <begin position="1"/>
        <end position="21"/>
    </location>
</feature>
<proteinExistence type="predicted"/>
<sequence length="776" mass="87582">MFNAMGAGGANAMPMPDIKTPSEVRRESVSRADEIFFNYEALHDIISRHEGTIRKRWSKKTRSQRLKILLSAWPNMPSTHRPDFDAFKKGSDSANAKGTKYRDSFMWPYINQEDLLTTKALPLLLNARGRHPPSHFAGADLQAMHFGMVTKALLPIFLNGHIMILNGIEKNDRAYGRLMAWDEHPDAFEWMTSQKQFLPGEGLMILESQERLLKGLVKCCHELLRDIPESSLTSDEFPVLPEPQLKRESEIHGFESLNIMATEAPYRLPAKLNLQCIQSLLSAKASAAQDHLWALREDPEYFASVVLESRVIASVVSEAYFPAEVFSELSLQAENLISLQNKYAADIFPSKDLPKEYSDALLRFRLYLDQAVKGPLGILKTACVASPPLRRLFAREPPLDPDSTRIVVVSKGGLKRTKVEHELLYLLSTLWDDGQNLFLASLPVVTDELERLIQSEKSAHELISPYIIGIIGDLSILSQCLNQLALYQPWARTLDNTRWKEEHNLKADYVKRTEPWGRIIGAIGDMSSFSKAASLGVPSSGKFTYPFEKRRTRENVKALRKAENNLDMFWAAIDRIMIAKAGDLSGTAVHTLLSLPRTLQRTPEWIETEKPSSVNLTKGKENGTDINAFYKPFSQIYFDVPTKQTDITQVKTKVKTRGKAQQQPAPVAEAQALEQPNPADSQPTFCVDARAHKVFRTIFFNPSTTSTPGEVPWNEFLHAMTSVGFAAIKLHGSTWQFEPTKLDVERNIQFHEPHPKGKLAFRVARNYGRRLNRAYG</sequence>
<dbReference type="PANTHER" id="PTHR40788">
    <property type="entry name" value="CLR5 DOMAIN-CONTAINING PROTEIN-RELATED"/>
    <property type="match status" value="1"/>
</dbReference>
<name>A0A9W9EG62_9EURO</name>
<evidence type="ECO:0000313" key="2">
    <source>
        <dbReference type="EMBL" id="KAJ5081186.1"/>
    </source>
</evidence>
<organism evidence="2 3">
    <name type="scientific">Penicillium angulare</name>
    <dbReference type="NCBI Taxonomy" id="116970"/>
    <lineage>
        <taxon>Eukaryota</taxon>
        <taxon>Fungi</taxon>
        <taxon>Dikarya</taxon>
        <taxon>Ascomycota</taxon>
        <taxon>Pezizomycotina</taxon>
        <taxon>Eurotiomycetes</taxon>
        <taxon>Eurotiomycetidae</taxon>
        <taxon>Eurotiales</taxon>
        <taxon>Aspergillaceae</taxon>
        <taxon>Penicillium</taxon>
    </lineage>
</organism>
<reference evidence="2" key="1">
    <citation type="submission" date="2022-11" db="EMBL/GenBank/DDBJ databases">
        <authorList>
            <person name="Petersen C."/>
        </authorList>
    </citation>
    <scope>NUCLEOTIDE SEQUENCE</scope>
    <source>
        <strain evidence="2">IBT 30069</strain>
    </source>
</reference>
<feature type="region of interest" description="Disordered" evidence="1">
    <location>
        <begin position="655"/>
        <end position="680"/>
    </location>
</feature>
<gene>
    <name evidence="2" type="ORF">N7456_013424</name>
</gene>
<dbReference type="EMBL" id="JAPQKH010000011">
    <property type="protein sequence ID" value="KAJ5081186.1"/>
    <property type="molecule type" value="Genomic_DNA"/>
</dbReference>
<keyword evidence="3" id="KW-1185">Reference proteome</keyword>
<dbReference type="OrthoDB" id="2922289at2759"/>
<evidence type="ECO:0000256" key="1">
    <source>
        <dbReference type="SAM" id="MobiDB-lite"/>
    </source>
</evidence>
<dbReference type="AlphaFoldDB" id="A0A9W9EG62"/>
<protein>
    <submittedName>
        <fullName evidence="2">Uncharacterized protein</fullName>
    </submittedName>
</protein>
<accession>A0A9W9EG62</accession>
<dbReference type="PANTHER" id="PTHR40788:SF2">
    <property type="entry name" value="CLR5 DOMAIN-CONTAINING PROTEIN"/>
    <property type="match status" value="1"/>
</dbReference>
<comment type="caution">
    <text evidence="2">The sequence shown here is derived from an EMBL/GenBank/DDBJ whole genome shotgun (WGS) entry which is preliminary data.</text>
</comment>
<dbReference type="Proteomes" id="UP001149165">
    <property type="component" value="Unassembled WGS sequence"/>
</dbReference>